<gene>
    <name evidence="1" type="ORF">DCMF_09285</name>
</gene>
<evidence type="ECO:0000313" key="2">
    <source>
        <dbReference type="Proteomes" id="UP000323521"/>
    </source>
</evidence>
<accession>A0A3G1KR42</accession>
<proteinExistence type="predicted"/>
<organism evidence="1 2">
    <name type="scientific">Formimonas warabiya</name>
    <dbReference type="NCBI Taxonomy" id="1761012"/>
    <lineage>
        <taxon>Bacteria</taxon>
        <taxon>Bacillati</taxon>
        <taxon>Bacillota</taxon>
        <taxon>Clostridia</taxon>
        <taxon>Eubacteriales</taxon>
        <taxon>Peptococcaceae</taxon>
        <taxon>Candidatus Formimonas</taxon>
    </lineage>
</organism>
<sequence length="163" mass="19389">MGNQIRFFMLNKDEKEFIKLIEEFGDTLVDNMGKVLSSEDIINSNRSIFYILSQQSKIVYSSNGFIDVLISDLIEYSRSMIRNQNQVQYGRLWVETKYFNTLGQNVSKDKWLSNKYNAYKKWIEKQYKISKCRDFYIGTAAYNLYKYEGYKMMATPVLEVEFE</sequence>
<evidence type="ECO:0000313" key="1">
    <source>
        <dbReference type="EMBL" id="ATW24939.1"/>
    </source>
</evidence>
<dbReference type="EMBL" id="CP017634">
    <property type="protein sequence ID" value="ATW24939.1"/>
    <property type="molecule type" value="Genomic_DNA"/>
</dbReference>
<dbReference type="Proteomes" id="UP000323521">
    <property type="component" value="Chromosome"/>
</dbReference>
<dbReference type="AlphaFoldDB" id="A0A3G1KR42"/>
<keyword evidence="2" id="KW-1185">Reference proteome</keyword>
<dbReference type="KEGG" id="fwa:DCMF_09285"/>
<dbReference type="RefSeq" id="WP_148134175.1">
    <property type="nucleotide sequence ID" value="NZ_CP017634.1"/>
</dbReference>
<name>A0A3G1KR42_FORW1</name>
<dbReference type="OrthoDB" id="2055977at2"/>
<reference evidence="1 2" key="1">
    <citation type="submission" date="2016-10" db="EMBL/GenBank/DDBJ databases">
        <title>Complete Genome Sequence of Peptococcaceae strain DCMF.</title>
        <authorList>
            <person name="Edwards R.J."/>
            <person name="Holland S.I."/>
            <person name="Deshpande N.P."/>
            <person name="Wong Y.K."/>
            <person name="Ertan H."/>
            <person name="Manefield M."/>
            <person name="Russell T.L."/>
            <person name="Lee M.J."/>
        </authorList>
    </citation>
    <scope>NUCLEOTIDE SEQUENCE [LARGE SCALE GENOMIC DNA]</scope>
    <source>
        <strain evidence="1 2">DCMF</strain>
    </source>
</reference>
<protein>
    <submittedName>
        <fullName evidence="1">Uncharacterized protein</fullName>
    </submittedName>
</protein>